<name>A0A840I892_9ACTN</name>
<dbReference type="AlphaFoldDB" id="A0A840I892"/>
<dbReference type="Gene3D" id="3.30.1360.200">
    <property type="match status" value="1"/>
</dbReference>
<keyword evidence="4" id="KW-1185">Reference proteome</keyword>
<evidence type="ECO:0000313" key="4">
    <source>
        <dbReference type="Proteomes" id="UP000585272"/>
    </source>
</evidence>
<feature type="region of interest" description="Disordered" evidence="1">
    <location>
        <begin position="1"/>
        <end position="21"/>
    </location>
</feature>
<dbReference type="EMBL" id="JACHNU010000001">
    <property type="protein sequence ID" value="MBB4660742.1"/>
    <property type="molecule type" value="Genomic_DNA"/>
</dbReference>
<evidence type="ECO:0000313" key="3">
    <source>
        <dbReference type="EMBL" id="MBB4660742.1"/>
    </source>
</evidence>
<evidence type="ECO:0000256" key="2">
    <source>
        <dbReference type="SAM" id="Phobius"/>
    </source>
</evidence>
<accession>A0A840I892</accession>
<feature type="transmembrane region" description="Helical" evidence="2">
    <location>
        <begin position="44"/>
        <end position="63"/>
    </location>
</feature>
<proteinExistence type="predicted"/>
<dbReference type="Proteomes" id="UP000585272">
    <property type="component" value="Unassembled WGS sequence"/>
</dbReference>
<organism evidence="3 4">
    <name type="scientific">Conexibacter arvalis</name>
    <dbReference type="NCBI Taxonomy" id="912552"/>
    <lineage>
        <taxon>Bacteria</taxon>
        <taxon>Bacillati</taxon>
        <taxon>Actinomycetota</taxon>
        <taxon>Thermoleophilia</taxon>
        <taxon>Solirubrobacterales</taxon>
        <taxon>Conexibacteraceae</taxon>
        <taxon>Conexibacter</taxon>
    </lineage>
</organism>
<comment type="caution">
    <text evidence="3">The sequence shown here is derived from an EMBL/GenBank/DDBJ whole genome shotgun (WGS) entry which is preliminary data.</text>
</comment>
<protein>
    <submittedName>
        <fullName evidence="3">Uncharacterized protein</fullName>
    </submittedName>
</protein>
<evidence type="ECO:0000256" key="1">
    <source>
        <dbReference type="SAM" id="MobiDB-lite"/>
    </source>
</evidence>
<keyword evidence="2" id="KW-0472">Membrane</keyword>
<sequence length="387" mass="39949">MTVTRDPPRAPSAPAPDGDPLARVGRQLIEAERRLRWRRSRRRIAGGTAAGALLVAALAVALVPGGPLGGAADDTTLRGDRGAPTVRGNGSGGSGAALAVRGDVRLRFSVRWGASADAVVLERVRARLAAVGYPAAEVRGDGSRVAAGMSWTSGRGGRANQRVQIGAALGAGQLAFYDWEESVVDRDGRPIASRTDARSLRTSMMAGQPGAGMSLADAEAAAERVPGPTAIVQALGPDGMGPGRDDPRARFHVLRGRPPLTGADVERVRAVPRGSGGPAVRYAFRAEAHARVHELTRAVSRRGQALLRPGLPELAAVQHVAIIVDDRLLGVVAIDPMALPDGIDGRSGLDVTDGMTAERATMFAAGLNAMGGPLPPLTPPVFERGGG</sequence>
<keyword evidence="2" id="KW-1133">Transmembrane helix</keyword>
<dbReference type="RefSeq" id="WP_183338323.1">
    <property type="nucleotide sequence ID" value="NZ_JACHNU010000001.1"/>
</dbReference>
<keyword evidence="2" id="KW-0812">Transmembrane</keyword>
<gene>
    <name evidence="3" type="ORF">BDZ31_000315</name>
</gene>
<reference evidence="3 4" key="1">
    <citation type="submission" date="2020-08" db="EMBL/GenBank/DDBJ databases">
        <title>Genomic Encyclopedia of Archaeal and Bacterial Type Strains, Phase II (KMG-II): from individual species to whole genera.</title>
        <authorList>
            <person name="Goeker M."/>
        </authorList>
    </citation>
    <scope>NUCLEOTIDE SEQUENCE [LARGE SCALE GENOMIC DNA]</scope>
    <source>
        <strain evidence="3 4">DSM 23288</strain>
    </source>
</reference>